<accession>A0A6J7KYM2</accession>
<dbReference type="EMBL" id="CAFBMK010000485">
    <property type="protein sequence ID" value="CAB4960821.1"/>
    <property type="molecule type" value="Genomic_DNA"/>
</dbReference>
<dbReference type="InterPro" id="IPR029060">
    <property type="entry name" value="PIN-like_dom_sf"/>
</dbReference>
<organism evidence="1">
    <name type="scientific">freshwater metagenome</name>
    <dbReference type="NCBI Taxonomy" id="449393"/>
    <lineage>
        <taxon>unclassified sequences</taxon>
        <taxon>metagenomes</taxon>
        <taxon>ecological metagenomes</taxon>
    </lineage>
</organism>
<proteinExistence type="predicted"/>
<reference evidence="1" key="1">
    <citation type="submission" date="2020-05" db="EMBL/GenBank/DDBJ databases">
        <authorList>
            <person name="Chiriac C."/>
            <person name="Salcher M."/>
            <person name="Ghai R."/>
            <person name="Kavagutti S V."/>
        </authorList>
    </citation>
    <scope>NUCLEOTIDE SEQUENCE</scope>
</reference>
<dbReference type="Gene3D" id="3.40.50.1010">
    <property type="entry name" value="5'-nuclease"/>
    <property type="match status" value="1"/>
</dbReference>
<dbReference type="SUPFAM" id="SSF88723">
    <property type="entry name" value="PIN domain-like"/>
    <property type="match status" value="1"/>
</dbReference>
<protein>
    <submittedName>
        <fullName evidence="1">Unannotated protein</fullName>
    </submittedName>
</protein>
<sequence>MFNRIVVDADSLIYRCGFAAENEPVSHACHNLKLQINSIKEVLGSDNIELYIKGTGNFRTEIAVSSVYKGTRASRVPTHYPALRDYITNVHGAKEVDGMEADDICSAILFEYREKDSGVVLAAMDKDLWNTPGWHFNYDPRKWTTEYVTISEADYNFLGQLVTGDRSDNVPGLPGLSKASVERLGIKGLTAGGIAETKAKRILNSLNTNQERIEEIWKLYKEYGEEVEWSPQDVQDYFVEQGRLLWMTRKMHADGKPVLWEPPESLF</sequence>
<name>A0A6J7KYM2_9ZZZZ</name>
<dbReference type="AlphaFoldDB" id="A0A6J7KYM2"/>
<gene>
    <name evidence="1" type="ORF">UFOPK3564_04051</name>
</gene>
<evidence type="ECO:0000313" key="1">
    <source>
        <dbReference type="EMBL" id="CAB4960821.1"/>
    </source>
</evidence>